<gene>
    <name evidence="2" type="ORF">S01H1_37747</name>
</gene>
<evidence type="ECO:0000256" key="1">
    <source>
        <dbReference type="SAM" id="Phobius"/>
    </source>
</evidence>
<feature type="transmembrane region" description="Helical" evidence="1">
    <location>
        <begin position="32"/>
        <end position="51"/>
    </location>
</feature>
<keyword evidence="1" id="KW-1133">Transmembrane helix</keyword>
<evidence type="ECO:0000313" key="2">
    <source>
        <dbReference type="EMBL" id="GAG13594.1"/>
    </source>
</evidence>
<keyword evidence="1" id="KW-0812">Transmembrane</keyword>
<feature type="transmembrane region" description="Helical" evidence="1">
    <location>
        <begin position="7"/>
        <end position="26"/>
    </location>
</feature>
<dbReference type="EMBL" id="BARS01023716">
    <property type="protein sequence ID" value="GAG13594.1"/>
    <property type="molecule type" value="Genomic_DNA"/>
</dbReference>
<dbReference type="AlphaFoldDB" id="X0V5X4"/>
<protein>
    <submittedName>
        <fullName evidence="2">Uncharacterized protein</fullName>
    </submittedName>
</protein>
<reference evidence="2" key="1">
    <citation type="journal article" date="2014" name="Front. Microbiol.">
        <title>High frequency of phylogenetically diverse reductive dehalogenase-homologous genes in deep subseafloor sedimentary metagenomes.</title>
        <authorList>
            <person name="Kawai M."/>
            <person name="Futagami T."/>
            <person name="Toyoda A."/>
            <person name="Takaki Y."/>
            <person name="Nishi S."/>
            <person name="Hori S."/>
            <person name="Arai W."/>
            <person name="Tsubouchi T."/>
            <person name="Morono Y."/>
            <person name="Uchiyama I."/>
            <person name="Ito T."/>
            <person name="Fujiyama A."/>
            <person name="Inagaki F."/>
            <person name="Takami H."/>
        </authorList>
    </citation>
    <scope>NUCLEOTIDE SEQUENCE</scope>
    <source>
        <strain evidence="2">Expedition CK06-06</strain>
    </source>
</reference>
<feature type="non-terminal residue" evidence="2">
    <location>
        <position position="87"/>
    </location>
</feature>
<sequence length="87" mass="9442">MYLEVKAVISGIAIVLIFFVISQLIFTAILLAFLLFAGVFAFIFGDILIGIKIANTDANLWFDPLPQGTKELCVLQTLSGLLALIPV</sequence>
<keyword evidence="1" id="KW-0472">Membrane</keyword>
<organism evidence="2">
    <name type="scientific">marine sediment metagenome</name>
    <dbReference type="NCBI Taxonomy" id="412755"/>
    <lineage>
        <taxon>unclassified sequences</taxon>
        <taxon>metagenomes</taxon>
        <taxon>ecological metagenomes</taxon>
    </lineage>
</organism>
<name>X0V5X4_9ZZZZ</name>
<comment type="caution">
    <text evidence="2">The sequence shown here is derived from an EMBL/GenBank/DDBJ whole genome shotgun (WGS) entry which is preliminary data.</text>
</comment>
<proteinExistence type="predicted"/>
<accession>X0V5X4</accession>